<reference evidence="2 3" key="1">
    <citation type="journal article" date="2023" name="G3 (Bethesda)">
        <title>A chromosome-length genome assembly and annotation of blackberry (Rubus argutus, cv. 'Hillquist').</title>
        <authorList>
            <person name="Bruna T."/>
            <person name="Aryal R."/>
            <person name="Dudchenko O."/>
            <person name="Sargent D.J."/>
            <person name="Mead D."/>
            <person name="Buti M."/>
            <person name="Cavallini A."/>
            <person name="Hytonen T."/>
            <person name="Andres J."/>
            <person name="Pham M."/>
            <person name="Weisz D."/>
            <person name="Mascagni F."/>
            <person name="Usai G."/>
            <person name="Natali L."/>
            <person name="Bassil N."/>
            <person name="Fernandez G.E."/>
            <person name="Lomsadze A."/>
            <person name="Armour M."/>
            <person name="Olukolu B."/>
            <person name="Poorten T."/>
            <person name="Britton C."/>
            <person name="Davik J."/>
            <person name="Ashrafi H."/>
            <person name="Aiden E.L."/>
            <person name="Borodovsky M."/>
            <person name="Worthington M."/>
        </authorList>
    </citation>
    <scope>NUCLEOTIDE SEQUENCE [LARGE SCALE GENOMIC DNA]</scope>
    <source>
        <strain evidence="2">PI 553951</strain>
    </source>
</reference>
<name>A0AAW1X341_RUBAR</name>
<dbReference type="InterPro" id="IPR004330">
    <property type="entry name" value="FAR1_DNA_bnd_dom"/>
</dbReference>
<protein>
    <recommendedName>
        <fullName evidence="1">FAR1 domain-containing protein</fullName>
    </recommendedName>
</protein>
<proteinExistence type="predicted"/>
<keyword evidence="3" id="KW-1185">Reference proteome</keyword>
<sequence>MENEVPMDESNEMNGNVGAVNAPSQNYNGKPYQMLCSDDLVGNWFATLEEANNFYYAYAMWKRAVDEPSGRKRIRTPRKETRTDCRARLKVLYCTKKKQYVVRNFDTEHNHSLVPPSESHFLRSQRKCGAVDVAQVTVMQNVSIRTCHAYEYIVDRAGGYVNVGFMIKDLYNKLDDET</sequence>
<accession>A0AAW1X341</accession>
<comment type="caution">
    <text evidence="2">The sequence shown here is derived from an EMBL/GenBank/DDBJ whole genome shotgun (WGS) entry which is preliminary data.</text>
</comment>
<feature type="domain" description="FAR1" evidence="1">
    <location>
        <begin position="69"/>
        <end position="115"/>
    </location>
</feature>
<evidence type="ECO:0000313" key="3">
    <source>
        <dbReference type="Proteomes" id="UP001457282"/>
    </source>
</evidence>
<organism evidence="2 3">
    <name type="scientific">Rubus argutus</name>
    <name type="common">Southern blackberry</name>
    <dbReference type="NCBI Taxonomy" id="59490"/>
    <lineage>
        <taxon>Eukaryota</taxon>
        <taxon>Viridiplantae</taxon>
        <taxon>Streptophyta</taxon>
        <taxon>Embryophyta</taxon>
        <taxon>Tracheophyta</taxon>
        <taxon>Spermatophyta</taxon>
        <taxon>Magnoliopsida</taxon>
        <taxon>eudicotyledons</taxon>
        <taxon>Gunneridae</taxon>
        <taxon>Pentapetalae</taxon>
        <taxon>rosids</taxon>
        <taxon>fabids</taxon>
        <taxon>Rosales</taxon>
        <taxon>Rosaceae</taxon>
        <taxon>Rosoideae</taxon>
        <taxon>Rosoideae incertae sedis</taxon>
        <taxon>Rubus</taxon>
    </lineage>
</organism>
<dbReference type="Proteomes" id="UP001457282">
    <property type="component" value="Unassembled WGS sequence"/>
</dbReference>
<dbReference type="PANTHER" id="PTHR47718">
    <property type="entry name" value="OS01G0519700 PROTEIN"/>
    <property type="match status" value="1"/>
</dbReference>
<dbReference type="Pfam" id="PF03101">
    <property type="entry name" value="FAR1"/>
    <property type="match status" value="1"/>
</dbReference>
<dbReference type="EMBL" id="JBEDUW010000004">
    <property type="protein sequence ID" value="KAK9931336.1"/>
    <property type="molecule type" value="Genomic_DNA"/>
</dbReference>
<dbReference type="AlphaFoldDB" id="A0AAW1X341"/>
<evidence type="ECO:0000313" key="2">
    <source>
        <dbReference type="EMBL" id="KAK9931336.1"/>
    </source>
</evidence>
<gene>
    <name evidence="2" type="ORF">M0R45_018612</name>
</gene>
<evidence type="ECO:0000259" key="1">
    <source>
        <dbReference type="Pfam" id="PF03101"/>
    </source>
</evidence>
<dbReference type="PANTHER" id="PTHR47718:SF15">
    <property type="entry name" value="PROTEIN FAR1-RELATED SEQUENCE 5-LIKE"/>
    <property type="match status" value="1"/>
</dbReference>